<sequence>MANRRSYGSGGYSGGGGYNQSRSGNYNMGAGLSGVNPWQSGNSPGRSGIQSGNSGVPSLLATNNIINQLTTDSQIALATKLLSSILPVQQSPPSLMSLNNSFGSSVRYGGGNSFGGDRFRNDRRSDNFRNRRQANDRNKDRKGGDNKARSDKCKTKTEKDKTKKEDDEDNDDERKEDEEKGEKAEDDSQKEGTDKEEGPIPEYENIPTKLFHCHVCGKSMWNDVSFDTHVKGRNHRNKLRDLEENYQLQTDLMRQIAAISLKLEELRRGGKRRPYPEQYCKMCDLHFNGMTMFAHRSTTEHQNLKRFIHPSCDLCKIDFQIRIEYDEHILTPQHLQQETKALLRKEKFEKDPKYIKLRENEAKVTTLMEEASDVGEKSDVVLTAEDKALIKTIMDENETLPEYDPDAETLVAEHFVVPQSGFFCKACKIFLLSDSVVDTHCRTVNHYTNYISILKAEATKKQKEEESAEAEKRAEVKTDVIKMEESEVIIEEEKTKPPTTPRRVRGRPSKK</sequence>
<keyword evidence="1" id="KW-0175">Coiled coil</keyword>
<feature type="region of interest" description="Disordered" evidence="2">
    <location>
        <begin position="109"/>
        <end position="203"/>
    </location>
</feature>
<organism evidence="4">
    <name type="scientific">Menopon gallinae</name>
    <name type="common">poultry shaft louse</name>
    <dbReference type="NCBI Taxonomy" id="328185"/>
    <lineage>
        <taxon>Eukaryota</taxon>
        <taxon>Metazoa</taxon>
        <taxon>Ecdysozoa</taxon>
        <taxon>Arthropoda</taxon>
        <taxon>Hexapoda</taxon>
        <taxon>Insecta</taxon>
        <taxon>Pterygota</taxon>
        <taxon>Neoptera</taxon>
        <taxon>Paraneoptera</taxon>
        <taxon>Psocodea</taxon>
        <taxon>Troctomorpha</taxon>
        <taxon>Phthiraptera</taxon>
        <taxon>Amblycera</taxon>
        <taxon>Menoponidae</taxon>
        <taxon>Menopon</taxon>
    </lineage>
</organism>
<dbReference type="GO" id="GO:0005634">
    <property type="term" value="C:nucleus"/>
    <property type="evidence" value="ECO:0007669"/>
    <property type="project" value="TreeGrafter"/>
</dbReference>
<dbReference type="InterPro" id="IPR003604">
    <property type="entry name" value="Matrin/U1-like-C_Znf_C2H2"/>
</dbReference>
<feature type="domain" description="C2H2-type" evidence="3">
    <location>
        <begin position="213"/>
        <end position="235"/>
    </location>
</feature>
<reference evidence="4" key="1">
    <citation type="journal article" date="2024" name="Gigascience">
        <title>Chromosome-level genome of the poultry shaft louse Menopon gallinae provides insight into the host-switching and adaptive evolution of parasitic lice.</title>
        <authorList>
            <person name="Xu Y."/>
            <person name="Ma L."/>
            <person name="Liu S."/>
            <person name="Liang Y."/>
            <person name="Liu Q."/>
            <person name="He Z."/>
            <person name="Tian L."/>
            <person name="Duan Y."/>
            <person name="Cai W."/>
            <person name="Li H."/>
            <person name="Song F."/>
        </authorList>
    </citation>
    <scope>NUCLEOTIDE SEQUENCE</scope>
    <source>
        <strain evidence="4">Cailab_2023a</strain>
    </source>
</reference>
<dbReference type="InterPro" id="IPR013087">
    <property type="entry name" value="Znf_C2H2_type"/>
</dbReference>
<feature type="compositionally biased region" description="Gly residues" evidence="2">
    <location>
        <begin position="8"/>
        <end position="18"/>
    </location>
</feature>
<evidence type="ECO:0000259" key="3">
    <source>
        <dbReference type="PROSITE" id="PS00028"/>
    </source>
</evidence>
<dbReference type="InterPro" id="IPR026811">
    <property type="entry name" value="CIZ1"/>
</dbReference>
<dbReference type="GO" id="GO:0003676">
    <property type="term" value="F:nucleic acid binding"/>
    <property type="evidence" value="ECO:0007669"/>
    <property type="project" value="InterPro"/>
</dbReference>
<accession>A0AAW2IFK3</accession>
<comment type="caution">
    <text evidence="4">The sequence shown here is derived from an EMBL/GenBank/DDBJ whole genome shotgun (WGS) entry which is preliminary data.</text>
</comment>
<dbReference type="PROSITE" id="PS00028">
    <property type="entry name" value="ZINC_FINGER_C2H2_1"/>
    <property type="match status" value="1"/>
</dbReference>
<dbReference type="PANTHER" id="PTHR15491">
    <property type="match status" value="1"/>
</dbReference>
<protein>
    <recommendedName>
        <fullName evidence="3">C2H2-type domain-containing protein</fullName>
    </recommendedName>
</protein>
<feature type="compositionally biased region" description="Acidic residues" evidence="2">
    <location>
        <begin position="166"/>
        <end position="176"/>
    </location>
</feature>
<feature type="region of interest" description="Disordered" evidence="2">
    <location>
        <begin position="35"/>
        <end position="54"/>
    </location>
</feature>
<dbReference type="PANTHER" id="PTHR15491:SF9">
    <property type="entry name" value="CIP1-INTERACTING ZINC FINGER PROTEIN"/>
    <property type="match status" value="1"/>
</dbReference>
<evidence type="ECO:0000256" key="2">
    <source>
        <dbReference type="SAM" id="MobiDB-lite"/>
    </source>
</evidence>
<feature type="compositionally biased region" description="Basic and acidic residues" evidence="2">
    <location>
        <begin position="177"/>
        <end position="198"/>
    </location>
</feature>
<feature type="region of interest" description="Disordered" evidence="2">
    <location>
        <begin position="1"/>
        <end position="20"/>
    </location>
</feature>
<dbReference type="EMBL" id="JARGDH010000001">
    <property type="protein sequence ID" value="KAL0280511.1"/>
    <property type="molecule type" value="Genomic_DNA"/>
</dbReference>
<feature type="region of interest" description="Disordered" evidence="2">
    <location>
        <begin position="488"/>
        <end position="511"/>
    </location>
</feature>
<dbReference type="SUPFAM" id="SSF57667">
    <property type="entry name" value="beta-beta-alpha zinc fingers"/>
    <property type="match status" value="1"/>
</dbReference>
<feature type="compositionally biased region" description="Basic and acidic residues" evidence="2">
    <location>
        <begin position="117"/>
        <end position="165"/>
    </location>
</feature>
<feature type="compositionally biased region" description="Basic residues" evidence="2">
    <location>
        <begin position="502"/>
        <end position="511"/>
    </location>
</feature>
<name>A0AAW2IFK3_9NEOP</name>
<dbReference type="Gene3D" id="3.30.160.60">
    <property type="entry name" value="Classic Zinc Finger"/>
    <property type="match status" value="1"/>
</dbReference>
<dbReference type="AlphaFoldDB" id="A0AAW2IFK3"/>
<evidence type="ECO:0000313" key="4">
    <source>
        <dbReference type="EMBL" id="KAL0280511.1"/>
    </source>
</evidence>
<gene>
    <name evidence="4" type="ORF">PYX00_001779</name>
</gene>
<evidence type="ECO:0000256" key="1">
    <source>
        <dbReference type="SAM" id="Coils"/>
    </source>
</evidence>
<dbReference type="SMART" id="SM00451">
    <property type="entry name" value="ZnF_U1"/>
    <property type="match status" value="4"/>
</dbReference>
<proteinExistence type="predicted"/>
<feature type="compositionally biased region" description="Polar residues" evidence="2">
    <location>
        <begin position="36"/>
        <end position="54"/>
    </location>
</feature>
<dbReference type="InterPro" id="IPR036236">
    <property type="entry name" value="Znf_C2H2_sf"/>
</dbReference>
<dbReference type="InterPro" id="IPR056345">
    <property type="entry name" value="Znf-C2H2_CIZ1"/>
</dbReference>
<dbReference type="Pfam" id="PF23330">
    <property type="entry name" value="zf-C2H2_14"/>
    <property type="match status" value="1"/>
</dbReference>
<dbReference type="SMART" id="SM00355">
    <property type="entry name" value="ZnF_C2H2"/>
    <property type="match status" value="4"/>
</dbReference>
<feature type="coiled-coil region" evidence="1">
    <location>
        <begin position="451"/>
        <end position="480"/>
    </location>
</feature>
<dbReference type="GO" id="GO:0008270">
    <property type="term" value="F:zinc ion binding"/>
    <property type="evidence" value="ECO:0007669"/>
    <property type="project" value="InterPro"/>
</dbReference>